<dbReference type="GO" id="GO:0003700">
    <property type="term" value="F:DNA-binding transcription factor activity"/>
    <property type="evidence" value="ECO:0007669"/>
    <property type="project" value="TreeGrafter"/>
</dbReference>
<dbReference type="SUPFAM" id="SSF53822">
    <property type="entry name" value="Periplasmic binding protein-like I"/>
    <property type="match status" value="1"/>
</dbReference>
<dbReference type="EMBL" id="FTOC01000002">
    <property type="protein sequence ID" value="SIS39793.1"/>
    <property type="molecule type" value="Genomic_DNA"/>
</dbReference>
<keyword evidence="3" id="KW-0238">DNA-binding</keyword>
<dbReference type="Gene3D" id="1.10.260.40">
    <property type="entry name" value="lambda repressor-like DNA-binding domains"/>
    <property type="match status" value="1"/>
</dbReference>
<dbReference type="OrthoDB" id="9784962at2"/>
<proteinExistence type="predicted"/>
<dbReference type="CDD" id="cd06267">
    <property type="entry name" value="PBP1_LacI_sugar_binding-like"/>
    <property type="match status" value="1"/>
</dbReference>
<dbReference type="PANTHER" id="PTHR30146">
    <property type="entry name" value="LACI-RELATED TRANSCRIPTIONAL REPRESSOR"/>
    <property type="match status" value="1"/>
</dbReference>
<keyword evidence="1" id="KW-0678">Repressor</keyword>
<name>A0A1N7IRS4_9BACI</name>
<evidence type="ECO:0000256" key="1">
    <source>
        <dbReference type="ARBA" id="ARBA00022491"/>
    </source>
</evidence>
<dbReference type="PROSITE" id="PS00356">
    <property type="entry name" value="HTH_LACI_1"/>
    <property type="match status" value="1"/>
</dbReference>
<dbReference type="STRING" id="570947.SAMN05421687_10257"/>
<dbReference type="PROSITE" id="PS50932">
    <property type="entry name" value="HTH_LACI_2"/>
    <property type="match status" value="1"/>
</dbReference>
<reference evidence="7" key="1">
    <citation type="submission" date="2017-01" db="EMBL/GenBank/DDBJ databases">
        <authorList>
            <person name="Varghese N."/>
            <person name="Submissions S."/>
        </authorList>
    </citation>
    <scope>NUCLEOTIDE SEQUENCE [LARGE SCALE GENOMIC DNA]</scope>
    <source>
        <strain evidence="7">DSM 23127</strain>
    </source>
</reference>
<gene>
    <name evidence="6" type="ORF">SAMN05421687_10257</name>
</gene>
<dbReference type="Pfam" id="PF00356">
    <property type="entry name" value="LacI"/>
    <property type="match status" value="1"/>
</dbReference>
<feature type="domain" description="HTH lacI-type" evidence="5">
    <location>
        <begin position="2"/>
        <end position="56"/>
    </location>
</feature>
<dbReference type="RefSeq" id="WP_076556972.1">
    <property type="nucleotide sequence ID" value="NZ_FTOC01000002.1"/>
</dbReference>
<dbReference type="CDD" id="cd01392">
    <property type="entry name" value="HTH_LacI"/>
    <property type="match status" value="1"/>
</dbReference>
<dbReference type="Gene3D" id="3.40.50.2300">
    <property type="match status" value="2"/>
</dbReference>
<evidence type="ECO:0000259" key="5">
    <source>
        <dbReference type="PROSITE" id="PS50932"/>
    </source>
</evidence>
<evidence type="ECO:0000256" key="3">
    <source>
        <dbReference type="ARBA" id="ARBA00023125"/>
    </source>
</evidence>
<dbReference type="Pfam" id="PF00532">
    <property type="entry name" value="Peripla_BP_1"/>
    <property type="match status" value="1"/>
</dbReference>
<evidence type="ECO:0000256" key="2">
    <source>
        <dbReference type="ARBA" id="ARBA00023015"/>
    </source>
</evidence>
<accession>A0A1N7IRS4</accession>
<keyword evidence="4" id="KW-0804">Transcription</keyword>
<dbReference type="PRINTS" id="PR00036">
    <property type="entry name" value="HTHLACI"/>
</dbReference>
<dbReference type="PANTHER" id="PTHR30146:SF95">
    <property type="entry name" value="RIBOSE OPERON REPRESSOR"/>
    <property type="match status" value="1"/>
</dbReference>
<dbReference type="InterPro" id="IPR010982">
    <property type="entry name" value="Lambda_DNA-bd_dom_sf"/>
</dbReference>
<keyword evidence="7" id="KW-1185">Reference proteome</keyword>
<evidence type="ECO:0000256" key="4">
    <source>
        <dbReference type="ARBA" id="ARBA00023163"/>
    </source>
</evidence>
<dbReference type="SMART" id="SM00354">
    <property type="entry name" value="HTH_LACI"/>
    <property type="match status" value="1"/>
</dbReference>
<dbReference type="Proteomes" id="UP000187608">
    <property type="component" value="Unassembled WGS sequence"/>
</dbReference>
<dbReference type="InterPro" id="IPR000843">
    <property type="entry name" value="HTH_LacI"/>
</dbReference>
<keyword evidence="2" id="KW-0805">Transcription regulation</keyword>
<evidence type="ECO:0000313" key="7">
    <source>
        <dbReference type="Proteomes" id="UP000187608"/>
    </source>
</evidence>
<protein>
    <submittedName>
        <fullName evidence="6">Transcriptional regulator, LacI family</fullName>
    </submittedName>
</protein>
<dbReference type="InterPro" id="IPR028082">
    <property type="entry name" value="Peripla_BP_I"/>
</dbReference>
<evidence type="ECO:0000313" key="6">
    <source>
        <dbReference type="EMBL" id="SIS39793.1"/>
    </source>
</evidence>
<sequence>MATIKDVAKLAQVSTATVSRVLNGNGYVHSETKQRVAVAIKELNYRPNDVARNLFKGRSKTIALFVPDIMNPYFPELARAVEDVAQKEEYTFILCNTDDDLEKERKYLEALTQKSLDGLVIVSSTMISEYIKEFNIPVVALDRILYEGVPSVTVNNFEGAQEAVKYLKEIGCKKIAHLAGPQDVRNAEQRRGGYMSEVEQESWFQSSLVERGGYGIEEAMASTTRLLKAHPDIDGLFAANDLMAVGAIKACETLGINIPDQLSIVGFDGIMLGKTTSPSLTTMAQPIYDIGTAAVEMLIQQIRDPDLLIDMKEFQVKLVERGSTIRKEEVT</sequence>
<dbReference type="InterPro" id="IPR001761">
    <property type="entry name" value="Peripla_BP/Lac1_sug-bd_dom"/>
</dbReference>
<organism evidence="6 7">
    <name type="scientific">Salimicrobium flavidum</name>
    <dbReference type="NCBI Taxonomy" id="570947"/>
    <lineage>
        <taxon>Bacteria</taxon>
        <taxon>Bacillati</taxon>
        <taxon>Bacillota</taxon>
        <taxon>Bacilli</taxon>
        <taxon>Bacillales</taxon>
        <taxon>Bacillaceae</taxon>
        <taxon>Salimicrobium</taxon>
    </lineage>
</organism>
<dbReference type="GO" id="GO:0000976">
    <property type="term" value="F:transcription cis-regulatory region binding"/>
    <property type="evidence" value="ECO:0007669"/>
    <property type="project" value="TreeGrafter"/>
</dbReference>
<dbReference type="AlphaFoldDB" id="A0A1N7IRS4"/>
<dbReference type="SUPFAM" id="SSF47413">
    <property type="entry name" value="lambda repressor-like DNA-binding domains"/>
    <property type="match status" value="1"/>
</dbReference>